<accession>A0A2A2DGJ9</accession>
<dbReference type="InterPro" id="IPR036188">
    <property type="entry name" value="FAD/NAD-bd_sf"/>
</dbReference>
<organism evidence="3 4">
    <name type="scientific">Streptomyces albireticuli</name>
    <dbReference type="NCBI Taxonomy" id="1940"/>
    <lineage>
        <taxon>Bacteria</taxon>
        <taxon>Bacillati</taxon>
        <taxon>Actinomycetota</taxon>
        <taxon>Actinomycetes</taxon>
        <taxon>Kitasatosporales</taxon>
        <taxon>Streptomycetaceae</taxon>
        <taxon>Streptomyces</taxon>
    </lineage>
</organism>
<feature type="domain" description="Styrene monooxygenase StyA putative substrate binding" evidence="2">
    <location>
        <begin position="216"/>
        <end position="324"/>
    </location>
</feature>
<gene>
    <name evidence="3" type="ORF">CK936_02555</name>
</gene>
<feature type="compositionally biased region" description="Gly residues" evidence="1">
    <location>
        <begin position="35"/>
        <end position="62"/>
    </location>
</feature>
<dbReference type="Pfam" id="PF17885">
    <property type="entry name" value="Smoa_sbd"/>
    <property type="match status" value="1"/>
</dbReference>
<dbReference type="Gene3D" id="3.50.50.60">
    <property type="entry name" value="FAD/NAD(P)-binding domain"/>
    <property type="match status" value="1"/>
</dbReference>
<evidence type="ECO:0000259" key="2">
    <source>
        <dbReference type="Pfam" id="PF17885"/>
    </source>
</evidence>
<feature type="compositionally biased region" description="Low complexity" evidence="1">
    <location>
        <begin position="63"/>
        <end position="94"/>
    </location>
</feature>
<comment type="caution">
    <text evidence="3">The sequence shown here is derived from an EMBL/GenBank/DDBJ whole genome shotgun (WGS) entry which is preliminary data.</text>
</comment>
<dbReference type="EMBL" id="NSJV01000050">
    <property type="protein sequence ID" value="PAU50440.1"/>
    <property type="molecule type" value="Genomic_DNA"/>
</dbReference>
<proteinExistence type="predicted"/>
<reference evidence="3 4" key="1">
    <citation type="submission" date="2017-08" db="EMBL/GenBank/DDBJ databases">
        <title>Genome sequence of Streptomyces albireticuli NRRL B-1670.</title>
        <authorList>
            <person name="Graham D.E."/>
            <person name="Mahan K.M."/>
            <person name="Klingeman D.M."/>
            <person name="Hettich R.L."/>
            <person name="Parry R.J."/>
            <person name="Spain J.C."/>
        </authorList>
    </citation>
    <scope>NUCLEOTIDE SEQUENCE [LARGE SCALE GENOMIC DNA]</scope>
    <source>
        <strain evidence="3 4">NRRL B-1670</strain>
    </source>
</reference>
<name>A0A2A2DGJ9_9ACTN</name>
<evidence type="ECO:0000313" key="3">
    <source>
        <dbReference type="EMBL" id="PAU50440.1"/>
    </source>
</evidence>
<keyword evidence="4" id="KW-1185">Reference proteome</keyword>
<evidence type="ECO:0000313" key="4">
    <source>
        <dbReference type="Proteomes" id="UP000218944"/>
    </source>
</evidence>
<sequence length="486" mass="50332">MEAAVRRIAIVGAGQAGLQLALGLLAGRADGGTGNAGGGGGAAGDSGGSRGAWDVGGDGGTGDAPATGGSTGGTESTGSTAGTGSAGTTTGTPGYEVTVHAARTPEQLRTGPILSTQIMFGPALALERAAGLDLWDAETPPLTSLRLAAADPPGTLSARMGATLDEPARSVDQRVKTARWLELVEERGGRVEYGAVEPDQLERIAAAHDLTVVATGHGPLSEIFGRDARHSPYDRPRRHLAALYAHGVARDPEARGAQVRTNPVADLGEFFAMEGTTVSGPCAMLLWTARPGGPFDCWQDRPGPDATAARTLELLRAHVPWEYELCAGLEPTDAGAALAGAVTPVVRHPVARVGADRHVLGMADAVVLNDPVSGQGANSAARCADTYLRAVLGHGDRPFDRTWMLRTFAAYWEHARHVTAFSNMLLEPLPGHAARILDAAAGHPEVAHRYFNGYADPASFQDWFMDADRADAYLTAVTGRAPAGSA</sequence>
<dbReference type="AlphaFoldDB" id="A0A2A2DGJ9"/>
<dbReference type="Gene3D" id="3.30.9.40">
    <property type="match status" value="1"/>
</dbReference>
<feature type="region of interest" description="Disordered" evidence="1">
    <location>
        <begin position="35"/>
        <end position="94"/>
    </location>
</feature>
<dbReference type="Proteomes" id="UP000218944">
    <property type="component" value="Unassembled WGS sequence"/>
</dbReference>
<dbReference type="SUPFAM" id="SSF51905">
    <property type="entry name" value="FAD/NAD(P)-binding domain"/>
    <property type="match status" value="1"/>
</dbReference>
<dbReference type="InterPro" id="IPR041654">
    <property type="entry name" value="StyA_sbd"/>
</dbReference>
<protein>
    <submittedName>
        <fullName evidence="3">Oxygenase</fullName>
    </submittedName>
</protein>
<evidence type="ECO:0000256" key="1">
    <source>
        <dbReference type="SAM" id="MobiDB-lite"/>
    </source>
</evidence>